<reference evidence="3" key="1">
    <citation type="journal article" date="2019" name="Int. J. Syst. Evol. Microbiol.">
        <title>The Global Catalogue of Microorganisms (GCM) 10K type strain sequencing project: providing services to taxonomists for standard genome sequencing and annotation.</title>
        <authorList>
            <consortium name="The Broad Institute Genomics Platform"/>
            <consortium name="The Broad Institute Genome Sequencing Center for Infectious Disease"/>
            <person name="Wu L."/>
            <person name="Ma J."/>
        </authorList>
    </citation>
    <scope>NUCLEOTIDE SEQUENCE [LARGE SCALE GENOMIC DNA]</scope>
    <source>
        <strain evidence="3">CCUG 49339</strain>
    </source>
</reference>
<dbReference type="InterPro" id="IPR018728">
    <property type="entry name" value="DUF2268"/>
</dbReference>
<evidence type="ECO:0000259" key="1">
    <source>
        <dbReference type="Pfam" id="PF10026"/>
    </source>
</evidence>
<evidence type="ECO:0000313" key="3">
    <source>
        <dbReference type="Proteomes" id="UP001597214"/>
    </source>
</evidence>
<name>A0ABW4LW12_9BACI</name>
<protein>
    <submittedName>
        <fullName evidence="2">DUF2268 domain-containing putative Zn-dependent protease</fullName>
    </submittedName>
</protein>
<dbReference type="GO" id="GO:0008233">
    <property type="term" value="F:peptidase activity"/>
    <property type="evidence" value="ECO:0007669"/>
    <property type="project" value="UniProtKB-KW"/>
</dbReference>
<dbReference type="GO" id="GO:0006508">
    <property type="term" value="P:proteolysis"/>
    <property type="evidence" value="ECO:0007669"/>
    <property type="project" value="UniProtKB-KW"/>
</dbReference>
<dbReference type="EMBL" id="JBHUEM010000046">
    <property type="protein sequence ID" value="MFD1738701.1"/>
    <property type="molecule type" value="Genomic_DNA"/>
</dbReference>
<dbReference type="Proteomes" id="UP001597214">
    <property type="component" value="Unassembled WGS sequence"/>
</dbReference>
<keyword evidence="2" id="KW-0378">Hydrolase</keyword>
<evidence type="ECO:0000313" key="2">
    <source>
        <dbReference type="EMBL" id="MFD1738701.1"/>
    </source>
</evidence>
<keyword evidence="3" id="KW-1185">Reference proteome</keyword>
<keyword evidence="2" id="KW-0645">Protease</keyword>
<feature type="domain" description="DUF2268" evidence="1">
    <location>
        <begin position="2"/>
        <end position="68"/>
    </location>
</feature>
<dbReference type="RefSeq" id="WP_377929916.1">
    <property type="nucleotide sequence ID" value="NZ_JBHUEM010000046.1"/>
</dbReference>
<comment type="caution">
    <text evidence="2">The sequence shown here is derived from an EMBL/GenBank/DDBJ whole genome shotgun (WGS) entry which is preliminary data.</text>
</comment>
<sequence>MNEEKETLLDRMILEGLAEHFVEKELGTDFLGPHKSVLTEKQAKFESNIEQINIYLENTPKVMNKIFGEYLKRFI</sequence>
<organism evidence="2 3">
    <name type="scientific">Bacillus salitolerans</name>
    <dbReference type="NCBI Taxonomy" id="1437434"/>
    <lineage>
        <taxon>Bacteria</taxon>
        <taxon>Bacillati</taxon>
        <taxon>Bacillota</taxon>
        <taxon>Bacilli</taxon>
        <taxon>Bacillales</taxon>
        <taxon>Bacillaceae</taxon>
        <taxon>Bacillus</taxon>
    </lineage>
</organism>
<proteinExistence type="predicted"/>
<gene>
    <name evidence="2" type="ORF">ACFSCX_19470</name>
</gene>
<dbReference type="Pfam" id="PF10026">
    <property type="entry name" value="DUF2268"/>
    <property type="match status" value="1"/>
</dbReference>
<accession>A0ABW4LW12</accession>